<dbReference type="InterPro" id="IPR000182">
    <property type="entry name" value="GNAT_dom"/>
</dbReference>
<dbReference type="PROSITE" id="PS51186">
    <property type="entry name" value="GNAT"/>
    <property type="match status" value="1"/>
</dbReference>
<dbReference type="CDD" id="cd04301">
    <property type="entry name" value="NAT_SF"/>
    <property type="match status" value="1"/>
</dbReference>
<accession>A0ABV2KWX6</accession>
<evidence type="ECO:0000313" key="3">
    <source>
        <dbReference type="Proteomes" id="UP001549167"/>
    </source>
</evidence>
<sequence>MNIRRLTTIDEMPLMQKVEEAVWQMAPIPVHQLYTTVNHGGLILGAFDGDEIVAFSYGFPGFDGKRTYLCSHMLGILPDYQQAGLGERMKHEQARHAADMGYDMMTWTFDPLQSMNAYLNLTKLGARGAHYKVNHYGAMNDRLNQGLETDRIVIEWHFNDDKPVGLPDVTELTSLVDVTDSVPKARVDRFDPSIDAFIVAIPRDFHQIKTDDLALAKTWRAETRQAFEKLFANRYEARAAVPVRDENVTHYYFCKGGASS</sequence>
<keyword evidence="3" id="KW-1185">Reference proteome</keyword>
<dbReference type="InterPro" id="IPR016181">
    <property type="entry name" value="Acyl_CoA_acyltransferase"/>
</dbReference>
<dbReference type="InterPro" id="IPR038764">
    <property type="entry name" value="GNAT_N_AcTrfase_prd"/>
</dbReference>
<organism evidence="2 3">
    <name type="scientific">Alkalibacillus flavidus</name>
    <dbReference type="NCBI Taxonomy" id="546021"/>
    <lineage>
        <taxon>Bacteria</taxon>
        <taxon>Bacillati</taxon>
        <taxon>Bacillota</taxon>
        <taxon>Bacilli</taxon>
        <taxon>Bacillales</taxon>
        <taxon>Bacillaceae</taxon>
        <taxon>Alkalibacillus</taxon>
    </lineage>
</organism>
<dbReference type="EMBL" id="JBEPMX010000004">
    <property type="protein sequence ID" value="MET3683065.1"/>
    <property type="molecule type" value="Genomic_DNA"/>
</dbReference>
<dbReference type="PANTHER" id="PTHR41700:SF1">
    <property type="entry name" value="N-ACETYLTRANSFERASE DOMAIN-CONTAINING PROTEIN"/>
    <property type="match status" value="1"/>
</dbReference>
<evidence type="ECO:0000313" key="2">
    <source>
        <dbReference type="EMBL" id="MET3683065.1"/>
    </source>
</evidence>
<proteinExistence type="predicted"/>
<dbReference type="Pfam" id="PF00583">
    <property type="entry name" value="Acetyltransf_1"/>
    <property type="match status" value="1"/>
</dbReference>
<gene>
    <name evidence="2" type="ORF">ABID56_001155</name>
</gene>
<name>A0ABV2KWX6_9BACI</name>
<comment type="caution">
    <text evidence="2">The sequence shown here is derived from an EMBL/GenBank/DDBJ whole genome shotgun (WGS) entry which is preliminary data.</text>
</comment>
<dbReference type="RefSeq" id="WP_354219660.1">
    <property type="nucleotide sequence ID" value="NZ_JBEPMX010000004.1"/>
</dbReference>
<dbReference type="SUPFAM" id="SSF55729">
    <property type="entry name" value="Acyl-CoA N-acyltransferases (Nat)"/>
    <property type="match status" value="1"/>
</dbReference>
<reference evidence="2 3" key="1">
    <citation type="submission" date="2024-06" db="EMBL/GenBank/DDBJ databases">
        <title>Genomic Encyclopedia of Type Strains, Phase IV (KMG-IV): sequencing the most valuable type-strain genomes for metagenomic binning, comparative biology and taxonomic classification.</title>
        <authorList>
            <person name="Goeker M."/>
        </authorList>
    </citation>
    <scope>NUCLEOTIDE SEQUENCE [LARGE SCALE GENOMIC DNA]</scope>
    <source>
        <strain evidence="2 3">DSM 23520</strain>
    </source>
</reference>
<dbReference type="Proteomes" id="UP001549167">
    <property type="component" value="Unassembled WGS sequence"/>
</dbReference>
<dbReference type="Gene3D" id="3.40.630.30">
    <property type="match status" value="1"/>
</dbReference>
<dbReference type="PANTHER" id="PTHR41700">
    <property type="entry name" value="GCN5-RELATED N-ACETYLTRANSFERASE"/>
    <property type="match status" value="1"/>
</dbReference>
<evidence type="ECO:0000259" key="1">
    <source>
        <dbReference type="PROSITE" id="PS51186"/>
    </source>
</evidence>
<feature type="domain" description="N-acetyltransferase" evidence="1">
    <location>
        <begin position="1"/>
        <end position="144"/>
    </location>
</feature>
<protein>
    <submittedName>
        <fullName evidence="2">GNAT superfamily acetyltransferase</fullName>
    </submittedName>
</protein>